<dbReference type="Pfam" id="PF01625">
    <property type="entry name" value="PMSR"/>
    <property type="match status" value="1"/>
</dbReference>
<name>A0ABT7XID6_9NEIS</name>
<evidence type="ECO:0000256" key="3">
    <source>
        <dbReference type="ARBA" id="ARBA00048782"/>
    </source>
</evidence>
<dbReference type="InterPro" id="IPR002569">
    <property type="entry name" value="Met_Sox_Rdtase_MsrA_dom"/>
</dbReference>
<dbReference type="HAMAP" id="MF_01401">
    <property type="entry name" value="MsrA"/>
    <property type="match status" value="1"/>
</dbReference>
<dbReference type="PANTHER" id="PTHR43774:SF1">
    <property type="entry name" value="PEPTIDE METHIONINE SULFOXIDE REDUCTASE MSRA 2"/>
    <property type="match status" value="1"/>
</dbReference>
<comment type="catalytic activity">
    <reaction evidence="2 4">
        <text>L-methionyl-[protein] + [thioredoxin]-disulfide + H2O = L-methionyl-(S)-S-oxide-[protein] + [thioredoxin]-dithiol</text>
        <dbReference type="Rhea" id="RHEA:14217"/>
        <dbReference type="Rhea" id="RHEA-COMP:10698"/>
        <dbReference type="Rhea" id="RHEA-COMP:10700"/>
        <dbReference type="Rhea" id="RHEA-COMP:12313"/>
        <dbReference type="Rhea" id="RHEA-COMP:12315"/>
        <dbReference type="ChEBI" id="CHEBI:15377"/>
        <dbReference type="ChEBI" id="CHEBI:16044"/>
        <dbReference type="ChEBI" id="CHEBI:29950"/>
        <dbReference type="ChEBI" id="CHEBI:44120"/>
        <dbReference type="ChEBI" id="CHEBI:50058"/>
        <dbReference type="EC" id="1.8.4.11"/>
    </reaction>
</comment>
<feature type="domain" description="Peptide methionine sulphoxide reductase MsrA" evidence="5">
    <location>
        <begin position="5"/>
        <end position="155"/>
    </location>
</feature>
<dbReference type="RefSeq" id="WP_289828058.1">
    <property type="nucleotide sequence ID" value="NZ_JAUEDK010000002.1"/>
</dbReference>
<dbReference type="InterPro" id="IPR036509">
    <property type="entry name" value="Met_Sox_Rdtase_MsrA_sf"/>
</dbReference>
<comment type="function">
    <text evidence="4">Has an important function as a repair enzyme for proteins that have been inactivated by oxidation. Catalyzes the reversible oxidation-reduction of methionine sulfoxide in proteins to methionine.</text>
</comment>
<evidence type="ECO:0000256" key="4">
    <source>
        <dbReference type="HAMAP-Rule" id="MF_01401"/>
    </source>
</evidence>
<dbReference type="EMBL" id="JAUEDK010000002">
    <property type="protein sequence ID" value="MDN0073532.1"/>
    <property type="molecule type" value="Genomic_DNA"/>
</dbReference>
<protein>
    <recommendedName>
        <fullName evidence="4">Peptide methionine sulfoxide reductase MsrA</fullName>
        <shortName evidence="4">Protein-methionine-S-oxide reductase</shortName>
        <ecNumber evidence="4">1.8.4.11</ecNumber>
    </recommendedName>
    <alternativeName>
        <fullName evidence="4">Peptide-methionine (S)-S-oxide reductase</fullName>
        <shortName evidence="4">Peptide Met(O) reductase</shortName>
    </alternativeName>
</protein>
<dbReference type="NCBIfam" id="TIGR00401">
    <property type="entry name" value="msrA"/>
    <property type="match status" value="1"/>
</dbReference>
<sequence length="174" mass="19236">MTAIATFAGGCFWCIETVFAKLRGVDSVISGYTGGTLADPTYHEVCSGRTGHAEAVEIRFDPAVVSYRQLLEVFFAIHDPTTLNRQGNDVGTQYRSAIFYHDEAQLAEARAIINTLEDQHGCRIVTELVPAAIFYTAETGHQGYYDANPGQPYCQIVIAPKVRKLMTHFAELTR</sequence>
<evidence type="ECO:0000313" key="7">
    <source>
        <dbReference type="Proteomes" id="UP001168540"/>
    </source>
</evidence>
<accession>A0ABT7XID6</accession>
<dbReference type="PANTHER" id="PTHR43774">
    <property type="entry name" value="PEPTIDE METHIONINE SULFOXIDE REDUCTASE"/>
    <property type="match status" value="1"/>
</dbReference>
<evidence type="ECO:0000313" key="6">
    <source>
        <dbReference type="EMBL" id="MDN0073532.1"/>
    </source>
</evidence>
<evidence type="ECO:0000256" key="1">
    <source>
        <dbReference type="ARBA" id="ARBA00023002"/>
    </source>
</evidence>
<comment type="caution">
    <text evidence="6">The sequence shown here is derived from an EMBL/GenBank/DDBJ whole genome shotgun (WGS) entry which is preliminary data.</text>
</comment>
<dbReference type="Gene3D" id="3.30.1060.10">
    <property type="entry name" value="Peptide methionine sulphoxide reductase MsrA"/>
    <property type="match status" value="1"/>
</dbReference>
<keyword evidence="7" id="KW-1185">Reference proteome</keyword>
<feature type="active site" evidence="4">
    <location>
        <position position="11"/>
    </location>
</feature>
<evidence type="ECO:0000259" key="5">
    <source>
        <dbReference type="Pfam" id="PF01625"/>
    </source>
</evidence>
<comment type="similarity">
    <text evidence="4">Belongs to the MsrA Met sulfoxide reductase family.</text>
</comment>
<comment type="catalytic activity">
    <reaction evidence="3 4">
        <text>[thioredoxin]-disulfide + L-methionine + H2O = L-methionine (S)-S-oxide + [thioredoxin]-dithiol</text>
        <dbReference type="Rhea" id="RHEA:19993"/>
        <dbReference type="Rhea" id="RHEA-COMP:10698"/>
        <dbReference type="Rhea" id="RHEA-COMP:10700"/>
        <dbReference type="ChEBI" id="CHEBI:15377"/>
        <dbReference type="ChEBI" id="CHEBI:29950"/>
        <dbReference type="ChEBI" id="CHEBI:50058"/>
        <dbReference type="ChEBI" id="CHEBI:57844"/>
        <dbReference type="ChEBI" id="CHEBI:58772"/>
        <dbReference type="EC" id="1.8.4.11"/>
    </reaction>
</comment>
<proteinExistence type="inferred from homology"/>
<dbReference type="SUPFAM" id="SSF55068">
    <property type="entry name" value="Peptide methionine sulfoxide reductase"/>
    <property type="match status" value="1"/>
</dbReference>
<organism evidence="6 7">
    <name type="scientific">Crenobacter oryzisoli</name>
    <dbReference type="NCBI Taxonomy" id="3056844"/>
    <lineage>
        <taxon>Bacteria</taxon>
        <taxon>Pseudomonadati</taxon>
        <taxon>Pseudomonadota</taxon>
        <taxon>Betaproteobacteria</taxon>
        <taxon>Neisseriales</taxon>
        <taxon>Neisseriaceae</taxon>
        <taxon>Crenobacter</taxon>
    </lineage>
</organism>
<gene>
    <name evidence="4 6" type="primary">msrA</name>
    <name evidence="6" type="ORF">QU481_01285</name>
</gene>
<evidence type="ECO:0000256" key="2">
    <source>
        <dbReference type="ARBA" id="ARBA00047806"/>
    </source>
</evidence>
<keyword evidence="1 4" id="KW-0560">Oxidoreductase</keyword>
<dbReference type="GO" id="GO:0008113">
    <property type="term" value="F:peptide-methionine (S)-S-oxide reductase activity"/>
    <property type="evidence" value="ECO:0007669"/>
    <property type="project" value="UniProtKB-EC"/>
</dbReference>
<dbReference type="EC" id="1.8.4.11" evidence="4"/>
<dbReference type="Proteomes" id="UP001168540">
    <property type="component" value="Unassembled WGS sequence"/>
</dbReference>
<reference evidence="6" key="1">
    <citation type="submission" date="2023-06" db="EMBL/GenBank/DDBJ databases">
        <authorList>
            <person name="Zhang S."/>
        </authorList>
    </citation>
    <scope>NUCLEOTIDE SEQUENCE</scope>
    <source>
        <strain evidence="6">SG2303</strain>
    </source>
</reference>